<dbReference type="PROSITE" id="PS50853">
    <property type="entry name" value="FN3"/>
    <property type="match status" value="1"/>
</dbReference>
<sequence length="840" mass="94566">MFSQNSESESRSASQPGPSTWCECAFTDHYEFVRTIGHGSYGQVALARHCPTGAEVAVKVLELVPENIPVLSKPSVLMNLDHSSVAQLFQVIGTEKHIYMVMEHAGGGELLMRVACGMQEEEARRVFRQIVCAVGYCHDRGIVHWDLKPENIVLDARGRIKLIDFGAATRFRARQKLRRFWGTVPYLAPETILQEEYEGPPVDIWSLGVILYFMLTHTLPFMAPSSRKVLELIVLTRYNVPLSVPVKARRLIRRMLTVQPKKRPTAKQISQHLWLKQGEDDSPPPWREVVPKHPDPEILTLLLDMGWEPYQTWLSLLQRKFDAPMATCLIVRHQKRQGVGCVFPRSLCLPGLSPHPRVTHLPAFPGLPRRSKSEPALHLCPWPCEPQLPKEDKQPTPEAPRRASLPAIPLGFLPPKDPTPSRATHSDSVSYLPKHWRMLLRLLGRGHRNSSQDSSTDNRKCWTGRIATCVRKLCCCLPHATNAIKESASQTRDVLKQHFSDLKGTLGKLLDERLVTLLQEVDTIEQETIKPLDDCQKLIEHGVNTAEDIVREGEIAILGGIEEQNEKLWSFTKKASHIQLDSLPEVPLLVDVPCLSAQLDDSILNIVKDHIFKHGTVASRPPVQIEELIEKPGGIIVRWCKVDDDFTAQDYRLQFRKCSSNHFEDVYVGSETEFIVLHIDPNVDYQFRVCARGDGRQEWSPWSVPQIGHSTLVPHGMLVETVGQPDRRDSIGVCAEKQNGYDSLQRDQAVCISTNGAVFVNGKEMTNQLPAVTSGSTVTFDIEAVTLGTTNNNEGGNFKLRVTISSNNREVVFDWLLDQSCGSLYFGCSFFYPGWKVLVF</sequence>
<evidence type="ECO:0000256" key="9">
    <source>
        <dbReference type="ARBA" id="ARBA00023054"/>
    </source>
</evidence>
<keyword evidence="20" id="KW-0675">Receptor</keyword>
<dbReference type="InterPro" id="IPR000719">
    <property type="entry name" value="Prot_kinase_dom"/>
</dbReference>
<dbReference type="AlphaFoldDB" id="A0AA41T5F1"/>
<evidence type="ECO:0000256" key="2">
    <source>
        <dbReference type="ARBA" id="ARBA00012513"/>
    </source>
</evidence>
<dbReference type="PROSITE" id="PS50011">
    <property type="entry name" value="PROTEIN_KINASE_DOM"/>
    <property type="match status" value="1"/>
</dbReference>
<dbReference type="PANTHER" id="PTHR24346">
    <property type="entry name" value="MAP/MICROTUBULE AFFINITY-REGULATING KINASE"/>
    <property type="match status" value="1"/>
</dbReference>
<keyword evidence="9" id="KW-0175">Coiled coil</keyword>
<dbReference type="Gene3D" id="1.10.510.10">
    <property type="entry name" value="Transferase(Phosphotransferase) domain 1"/>
    <property type="match status" value="1"/>
</dbReference>
<proteinExistence type="inferred from homology"/>
<evidence type="ECO:0000256" key="16">
    <source>
        <dbReference type="PROSITE-ProRule" id="PRU10141"/>
    </source>
</evidence>
<evidence type="ECO:0000313" key="20">
    <source>
        <dbReference type="EMBL" id="MBZ3884520.1"/>
    </source>
</evidence>
<keyword evidence="3" id="KW-0963">Cytoplasm</keyword>
<keyword evidence="5" id="KW-0808">Transferase</keyword>
<dbReference type="SUPFAM" id="SSF56112">
    <property type="entry name" value="Protein kinase-like (PK-like)"/>
    <property type="match status" value="1"/>
</dbReference>
<dbReference type="Pfam" id="PF00069">
    <property type="entry name" value="Pkinase"/>
    <property type="match status" value="1"/>
</dbReference>
<keyword evidence="21" id="KW-1185">Reference proteome</keyword>
<dbReference type="InterPro" id="IPR013783">
    <property type="entry name" value="Ig-like_fold"/>
</dbReference>
<evidence type="ECO:0000256" key="14">
    <source>
        <dbReference type="ARBA" id="ARBA00068086"/>
    </source>
</evidence>
<dbReference type="GO" id="GO:0005524">
    <property type="term" value="F:ATP binding"/>
    <property type="evidence" value="ECO:0007669"/>
    <property type="project" value="UniProtKB-UniRule"/>
</dbReference>
<dbReference type="Proteomes" id="UP001166674">
    <property type="component" value="Unassembled WGS sequence"/>
</dbReference>
<dbReference type="InterPro" id="IPR011009">
    <property type="entry name" value="Kinase-like_dom_sf"/>
</dbReference>
<evidence type="ECO:0000313" key="21">
    <source>
        <dbReference type="Proteomes" id="UP001166674"/>
    </source>
</evidence>
<comment type="caution">
    <text evidence="20">The sequence shown here is derived from an EMBL/GenBank/DDBJ whole genome shotgun (WGS) entry which is preliminary data.</text>
</comment>
<dbReference type="GO" id="GO:0035556">
    <property type="term" value="P:intracellular signal transduction"/>
    <property type="evidence" value="ECO:0007669"/>
    <property type="project" value="TreeGrafter"/>
</dbReference>
<keyword evidence="8 16" id="KW-0067">ATP-binding</keyword>
<feature type="domain" description="Fibronectin type-III" evidence="19">
    <location>
        <begin position="621"/>
        <end position="714"/>
    </location>
</feature>
<reference evidence="20" key="1">
    <citation type="submission" date="2020-03" db="EMBL/GenBank/DDBJ databases">
        <title>Studies in the Genomics of Life Span.</title>
        <authorList>
            <person name="Glass D."/>
        </authorList>
    </citation>
    <scope>NUCLEOTIDE SEQUENCE</scope>
    <source>
        <strain evidence="20">SUZIE</strain>
        <tissue evidence="20">Muscle</tissue>
    </source>
</reference>
<dbReference type="GO" id="GO:0005737">
    <property type="term" value="C:cytoplasm"/>
    <property type="evidence" value="ECO:0007669"/>
    <property type="project" value="UniProtKB-SubCell"/>
</dbReference>
<feature type="region of interest" description="Disordered" evidence="17">
    <location>
        <begin position="389"/>
        <end position="428"/>
    </location>
</feature>
<keyword evidence="6 16" id="KW-0547">Nucleotide-binding</keyword>
<feature type="compositionally biased region" description="Basic and acidic residues" evidence="17">
    <location>
        <begin position="389"/>
        <end position="401"/>
    </location>
</feature>
<evidence type="ECO:0000256" key="6">
    <source>
        <dbReference type="ARBA" id="ARBA00022741"/>
    </source>
</evidence>
<dbReference type="InterPro" id="IPR003961">
    <property type="entry name" value="FN3_dom"/>
</dbReference>
<organism evidence="20 21">
    <name type="scientific">Sciurus carolinensis</name>
    <name type="common">Eastern gray squirrel</name>
    <dbReference type="NCBI Taxonomy" id="30640"/>
    <lineage>
        <taxon>Eukaryota</taxon>
        <taxon>Metazoa</taxon>
        <taxon>Chordata</taxon>
        <taxon>Craniata</taxon>
        <taxon>Vertebrata</taxon>
        <taxon>Euteleostomi</taxon>
        <taxon>Mammalia</taxon>
        <taxon>Eutheria</taxon>
        <taxon>Euarchontoglires</taxon>
        <taxon>Glires</taxon>
        <taxon>Rodentia</taxon>
        <taxon>Sciuromorpha</taxon>
        <taxon>Sciuridae</taxon>
        <taxon>Sciurinae</taxon>
        <taxon>Sciurini</taxon>
        <taxon>Sciurus</taxon>
    </lineage>
</organism>
<dbReference type="SMART" id="SM00220">
    <property type="entry name" value="S_TKc"/>
    <property type="match status" value="1"/>
</dbReference>
<feature type="binding site" evidence="16">
    <location>
        <position position="59"/>
    </location>
    <ligand>
        <name>ATP</name>
        <dbReference type="ChEBI" id="CHEBI:30616"/>
    </ligand>
</feature>
<name>A0AA41T5F1_SCICA</name>
<comment type="subcellular location">
    <subcellularLocation>
        <location evidence="1">Cytoplasm</location>
    </subcellularLocation>
</comment>
<dbReference type="EC" id="2.7.11.1" evidence="2"/>
<comment type="catalytic activity">
    <reaction evidence="10">
        <text>L-threonyl-[protein] + ATP = O-phospho-L-threonyl-[protein] + ADP + H(+)</text>
        <dbReference type="Rhea" id="RHEA:46608"/>
        <dbReference type="Rhea" id="RHEA-COMP:11060"/>
        <dbReference type="Rhea" id="RHEA-COMP:11605"/>
        <dbReference type="ChEBI" id="CHEBI:15378"/>
        <dbReference type="ChEBI" id="CHEBI:30013"/>
        <dbReference type="ChEBI" id="CHEBI:30616"/>
        <dbReference type="ChEBI" id="CHEBI:61977"/>
        <dbReference type="ChEBI" id="CHEBI:456216"/>
        <dbReference type="EC" id="2.7.11.1"/>
    </reaction>
</comment>
<evidence type="ECO:0000256" key="1">
    <source>
        <dbReference type="ARBA" id="ARBA00004496"/>
    </source>
</evidence>
<dbReference type="FunFam" id="2.60.40.10:FF:000573">
    <property type="entry name" value="Cytokine receptor-like factor 3"/>
    <property type="match status" value="1"/>
</dbReference>
<accession>A0AA41T5F1</accession>
<evidence type="ECO:0000259" key="18">
    <source>
        <dbReference type="PROSITE" id="PS50011"/>
    </source>
</evidence>
<comment type="similarity">
    <text evidence="13">Belongs to the cytokine receptor-like factor 3 family.</text>
</comment>
<evidence type="ECO:0000256" key="8">
    <source>
        <dbReference type="ARBA" id="ARBA00022840"/>
    </source>
</evidence>
<evidence type="ECO:0000256" key="15">
    <source>
        <dbReference type="ARBA" id="ARBA00078135"/>
    </source>
</evidence>
<dbReference type="PROSITE" id="PS00107">
    <property type="entry name" value="PROTEIN_KINASE_ATP"/>
    <property type="match status" value="1"/>
</dbReference>
<comment type="catalytic activity">
    <reaction evidence="11">
        <text>L-seryl-[protein] + ATP = O-phospho-L-seryl-[protein] + ADP + H(+)</text>
        <dbReference type="Rhea" id="RHEA:17989"/>
        <dbReference type="Rhea" id="RHEA-COMP:9863"/>
        <dbReference type="Rhea" id="RHEA-COMP:11604"/>
        <dbReference type="ChEBI" id="CHEBI:15378"/>
        <dbReference type="ChEBI" id="CHEBI:29999"/>
        <dbReference type="ChEBI" id="CHEBI:30616"/>
        <dbReference type="ChEBI" id="CHEBI:83421"/>
        <dbReference type="ChEBI" id="CHEBI:456216"/>
        <dbReference type="EC" id="2.7.11.1"/>
    </reaction>
</comment>
<dbReference type="PROSITE" id="PS00108">
    <property type="entry name" value="PROTEIN_KINASE_ST"/>
    <property type="match status" value="1"/>
</dbReference>
<evidence type="ECO:0000256" key="12">
    <source>
        <dbReference type="ARBA" id="ARBA00056593"/>
    </source>
</evidence>
<dbReference type="CDD" id="cd14003">
    <property type="entry name" value="STKc_AMPK-like"/>
    <property type="match status" value="1"/>
</dbReference>
<evidence type="ECO:0000256" key="7">
    <source>
        <dbReference type="ARBA" id="ARBA00022777"/>
    </source>
</evidence>
<dbReference type="InterPro" id="IPR036116">
    <property type="entry name" value="FN3_sf"/>
</dbReference>
<evidence type="ECO:0000256" key="11">
    <source>
        <dbReference type="ARBA" id="ARBA00048679"/>
    </source>
</evidence>
<comment type="function">
    <text evidence="12">May play a role in the negative regulation of cell cycle progression.</text>
</comment>
<dbReference type="GO" id="GO:0004674">
    <property type="term" value="F:protein serine/threonine kinase activity"/>
    <property type="evidence" value="ECO:0007669"/>
    <property type="project" value="UniProtKB-KW"/>
</dbReference>
<dbReference type="EMBL" id="JAATJV010393499">
    <property type="protein sequence ID" value="MBZ3884520.1"/>
    <property type="molecule type" value="Genomic_DNA"/>
</dbReference>
<evidence type="ECO:0000256" key="10">
    <source>
        <dbReference type="ARBA" id="ARBA00047899"/>
    </source>
</evidence>
<feature type="domain" description="Protein kinase" evidence="18">
    <location>
        <begin position="30"/>
        <end position="275"/>
    </location>
</feature>
<evidence type="ECO:0000259" key="19">
    <source>
        <dbReference type="PROSITE" id="PS50853"/>
    </source>
</evidence>
<gene>
    <name evidence="20" type="ORF">SUZIE_178350</name>
</gene>
<dbReference type="InterPro" id="IPR008271">
    <property type="entry name" value="Ser/Thr_kinase_AS"/>
</dbReference>
<dbReference type="SUPFAM" id="SSF49265">
    <property type="entry name" value="Fibronectin type III"/>
    <property type="match status" value="1"/>
</dbReference>
<evidence type="ECO:0000256" key="5">
    <source>
        <dbReference type="ARBA" id="ARBA00022679"/>
    </source>
</evidence>
<dbReference type="PANTHER" id="PTHR24346:SF82">
    <property type="entry name" value="KP78A-RELATED"/>
    <property type="match status" value="1"/>
</dbReference>
<evidence type="ECO:0000256" key="3">
    <source>
        <dbReference type="ARBA" id="ARBA00022490"/>
    </source>
</evidence>
<evidence type="ECO:0000256" key="13">
    <source>
        <dbReference type="ARBA" id="ARBA00061133"/>
    </source>
</evidence>
<keyword evidence="4" id="KW-0723">Serine/threonine-protein kinase</keyword>
<evidence type="ECO:0000256" key="17">
    <source>
        <dbReference type="SAM" id="MobiDB-lite"/>
    </source>
</evidence>
<dbReference type="CDD" id="cd00063">
    <property type="entry name" value="FN3"/>
    <property type="match status" value="1"/>
</dbReference>
<protein>
    <recommendedName>
        <fullName evidence="14">Cytokine receptor-like factor 3</fullName>
        <ecNumber evidence="2">2.7.11.1</ecNumber>
    </recommendedName>
    <alternativeName>
        <fullName evidence="15">Cytokine receptor-like molecule 9</fullName>
    </alternativeName>
</protein>
<evidence type="ECO:0000256" key="4">
    <source>
        <dbReference type="ARBA" id="ARBA00022527"/>
    </source>
</evidence>
<dbReference type="InterPro" id="IPR017441">
    <property type="entry name" value="Protein_kinase_ATP_BS"/>
</dbReference>
<keyword evidence="7" id="KW-0418">Kinase</keyword>
<dbReference type="FunFam" id="1.10.510.10:FF:000571">
    <property type="entry name" value="Maternal embryonic leucine zipper kinase"/>
    <property type="match status" value="1"/>
</dbReference>
<dbReference type="Gene3D" id="2.60.40.10">
    <property type="entry name" value="Immunoglobulins"/>
    <property type="match status" value="1"/>
</dbReference>